<protein>
    <submittedName>
        <fullName evidence="1">Uncharacterized protein</fullName>
    </submittedName>
</protein>
<accession>A0A229S784</accession>
<comment type="caution">
    <text evidence="1">The sequence shown here is derived from an EMBL/GenBank/DDBJ whole genome shotgun (WGS) entry which is preliminary data.</text>
</comment>
<evidence type="ECO:0000313" key="1">
    <source>
        <dbReference type="EMBL" id="OXM54793.1"/>
    </source>
</evidence>
<sequence>MLHSAASLASSDSGRGDSLGFYGKEVQQAAGLLADTLTVPADLAFTRLRAYAFLTRRLHLDDHTT</sequence>
<proteinExistence type="predicted"/>
<gene>
    <name evidence="1" type="ORF">CFP71_18910</name>
</gene>
<evidence type="ECO:0000313" key="2">
    <source>
        <dbReference type="Proteomes" id="UP000215223"/>
    </source>
</evidence>
<reference evidence="1 2" key="1">
    <citation type="submission" date="2017-07" db="EMBL/GenBank/DDBJ databases">
        <title>Amycolatopsis thailandensis Genome sequencing and assembly.</title>
        <authorList>
            <person name="Kaur N."/>
            <person name="Mayilraj S."/>
        </authorList>
    </citation>
    <scope>NUCLEOTIDE SEQUENCE [LARGE SCALE GENOMIC DNA]</scope>
    <source>
        <strain evidence="1 2">JCM 16380</strain>
    </source>
</reference>
<dbReference type="RefSeq" id="WP_093935195.1">
    <property type="nucleotide sequence ID" value="NZ_NMQT01000066.1"/>
</dbReference>
<organism evidence="1 2">
    <name type="scientific">Amycolatopsis thailandensis</name>
    <dbReference type="NCBI Taxonomy" id="589330"/>
    <lineage>
        <taxon>Bacteria</taxon>
        <taxon>Bacillati</taxon>
        <taxon>Actinomycetota</taxon>
        <taxon>Actinomycetes</taxon>
        <taxon>Pseudonocardiales</taxon>
        <taxon>Pseudonocardiaceae</taxon>
        <taxon>Amycolatopsis</taxon>
    </lineage>
</organism>
<dbReference type="EMBL" id="NMQT01000066">
    <property type="protein sequence ID" value="OXM54793.1"/>
    <property type="molecule type" value="Genomic_DNA"/>
</dbReference>
<dbReference type="Proteomes" id="UP000215223">
    <property type="component" value="Unassembled WGS sequence"/>
</dbReference>
<keyword evidence="2" id="KW-1185">Reference proteome</keyword>
<dbReference type="AlphaFoldDB" id="A0A229S784"/>
<name>A0A229S784_9PSEU</name>